<dbReference type="AlphaFoldDB" id="A0A2N5IVP0"/>
<evidence type="ECO:0000313" key="2">
    <source>
        <dbReference type="Proteomes" id="UP000235034"/>
    </source>
</evidence>
<organism evidence="1 2">
    <name type="scientific">Bifidobacterium parmae</name>
    <dbReference type="NCBI Taxonomy" id="361854"/>
    <lineage>
        <taxon>Bacteria</taxon>
        <taxon>Bacillati</taxon>
        <taxon>Actinomycetota</taxon>
        <taxon>Actinomycetes</taxon>
        <taxon>Bifidobacteriales</taxon>
        <taxon>Bifidobacteriaceae</taxon>
        <taxon>Bifidobacterium</taxon>
    </lineage>
</organism>
<reference evidence="1 2" key="1">
    <citation type="submission" date="2017-07" db="EMBL/GenBank/DDBJ databases">
        <title>Bifidobacterium novel species.</title>
        <authorList>
            <person name="Lugli G.A."/>
            <person name="Milani C."/>
            <person name="Duranti S."/>
            <person name="Mangifesta M."/>
        </authorList>
    </citation>
    <scope>NUCLEOTIDE SEQUENCE [LARGE SCALE GENOMIC DNA]</scope>
    <source>
        <strain evidence="1 2">77</strain>
    </source>
</reference>
<dbReference type="Proteomes" id="UP000235034">
    <property type="component" value="Unassembled WGS sequence"/>
</dbReference>
<keyword evidence="2" id="KW-1185">Reference proteome</keyword>
<proteinExistence type="predicted"/>
<gene>
    <name evidence="1" type="ORF">Uis4E_2209</name>
</gene>
<sequence>MAGNYEDFPYVGAAGAAVIAAETVDELNAAIGQASGGGQAITSVTVTGLAA</sequence>
<name>A0A2N5IVP0_9BIFI</name>
<feature type="non-terminal residue" evidence="1">
    <location>
        <position position="51"/>
    </location>
</feature>
<protein>
    <submittedName>
        <fullName evidence="1">Uncharacterized protein</fullName>
    </submittedName>
</protein>
<evidence type="ECO:0000313" key="1">
    <source>
        <dbReference type="EMBL" id="PLS26034.1"/>
    </source>
</evidence>
<dbReference type="EMBL" id="NMWT01000036">
    <property type="protein sequence ID" value="PLS26034.1"/>
    <property type="molecule type" value="Genomic_DNA"/>
</dbReference>
<comment type="caution">
    <text evidence="1">The sequence shown here is derived from an EMBL/GenBank/DDBJ whole genome shotgun (WGS) entry which is preliminary data.</text>
</comment>
<accession>A0A2N5IVP0</accession>